<organism evidence="3 4">
    <name type="scientific">Ricinus communis</name>
    <name type="common">Castor bean</name>
    <dbReference type="NCBI Taxonomy" id="3988"/>
    <lineage>
        <taxon>Eukaryota</taxon>
        <taxon>Viridiplantae</taxon>
        <taxon>Streptophyta</taxon>
        <taxon>Embryophyta</taxon>
        <taxon>Tracheophyta</taxon>
        <taxon>Spermatophyta</taxon>
        <taxon>Magnoliopsida</taxon>
        <taxon>eudicotyledons</taxon>
        <taxon>Gunneridae</taxon>
        <taxon>Pentapetalae</taxon>
        <taxon>rosids</taxon>
        <taxon>fabids</taxon>
        <taxon>Malpighiales</taxon>
        <taxon>Euphorbiaceae</taxon>
        <taxon>Acalyphoideae</taxon>
        <taxon>Acalypheae</taxon>
        <taxon>Ricinus</taxon>
    </lineage>
</organism>
<dbReference type="InParanoid" id="B9SAV3"/>
<evidence type="ECO:0000256" key="2">
    <source>
        <dbReference type="SAM" id="SignalP"/>
    </source>
</evidence>
<reference evidence="4" key="1">
    <citation type="journal article" date="2010" name="Nat. Biotechnol.">
        <title>Draft genome sequence of the oilseed species Ricinus communis.</title>
        <authorList>
            <person name="Chan A.P."/>
            <person name="Crabtree J."/>
            <person name="Zhao Q."/>
            <person name="Lorenzi H."/>
            <person name="Orvis J."/>
            <person name="Puiu D."/>
            <person name="Melake-Berhan A."/>
            <person name="Jones K.M."/>
            <person name="Redman J."/>
            <person name="Chen G."/>
            <person name="Cahoon E.B."/>
            <person name="Gedil M."/>
            <person name="Stanke M."/>
            <person name="Haas B.J."/>
            <person name="Wortman J.R."/>
            <person name="Fraser-Liggett C.M."/>
            <person name="Ravel J."/>
            <person name="Rabinowicz P.D."/>
        </authorList>
    </citation>
    <scope>NUCLEOTIDE SEQUENCE [LARGE SCALE GENOMIC DNA]</scope>
    <source>
        <strain evidence="4">cv. Hale</strain>
    </source>
</reference>
<accession>B9SAV3</accession>
<gene>
    <name evidence="3" type="ORF">RCOM_1179460</name>
</gene>
<dbReference type="KEGG" id="rcu:8259907"/>
<dbReference type="GO" id="GO:0071944">
    <property type="term" value="C:cell periphery"/>
    <property type="evidence" value="ECO:0000318"/>
    <property type="project" value="GO_Central"/>
</dbReference>
<keyword evidence="1 2" id="KW-0732">Signal</keyword>
<dbReference type="eggNOG" id="ENOG502S1TD">
    <property type="taxonomic scope" value="Eukaryota"/>
</dbReference>
<keyword evidence="4" id="KW-1185">Reference proteome</keyword>
<dbReference type="Proteomes" id="UP000008311">
    <property type="component" value="Unassembled WGS sequence"/>
</dbReference>
<dbReference type="PANTHER" id="PTHR33470">
    <property type="entry name" value="OS01G0164075 PROTEIN"/>
    <property type="match status" value="1"/>
</dbReference>
<dbReference type="EMBL" id="EQ973909">
    <property type="protein sequence ID" value="EEF39307.1"/>
    <property type="molecule type" value="Genomic_DNA"/>
</dbReference>
<protein>
    <submittedName>
        <fullName evidence="3">Structural constituent of cell wall, putative</fullName>
    </submittedName>
</protein>
<dbReference type="PANTHER" id="PTHR33470:SF58">
    <property type="entry name" value="POLLEN OLE E 1 ALLERGEN AND EXTENSIN FAMILY PROTEIN"/>
    <property type="match status" value="1"/>
</dbReference>
<dbReference type="STRING" id="3988.B9SAV3"/>
<feature type="chain" id="PRO_5002891649" evidence="2">
    <location>
        <begin position="23"/>
        <end position="178"/>
    </location>
</feature>
<dbReference type="AlphaFoldDB" id="B9SAV3"/>
<feature type="signal peptide" evidence="2">
    <location>
        <begin position="1"/>
        <end position="22"/>
    </location>
</feature>
<sequence>MAFTRFYLAIYMALSSAVIASASVSGYGPNPNVDKPRLEKEKLLSSLVGIQGLIYCKSGPKLIPLEGAIARITCLTTDEYGHEAAPWSILSGATDAKGYFLATLSPSEVEDKMKIKECKAFLETSPSLETCNVPTDINKGITGAPLASYNFLTHKNMKLFTVGPFFYTTNPKPVSNGY</sequence>
<proteinExistence type="predicted"/>
<dbReference type="OrthoDB" id="1847243at2759"/>
<evidence type="ECO:0000313" key="4">
    <source>
        <dbReference type="Proteomes" id="UP000008311"/>
    </source>
</evidence>
<name>B9SAV3_RICCO</name>
<dbReference type="Pfam" id="PF01190">
    <property type="entry name" value="Pollen_Ole_e_1"/>
    <property type="match status" value="1"/>
</dbReference>
<dbReference type="OMA" id="ASPLNNC"/>
<evidence type="ECO:0000313" key="3">
    <source>
        <dbReference type="EMBL" id="EEF39307.1"/>
    </source>
</evidence>
<evidence type="ECO:0000256" key="1">
    <source>
        <dbReference type="ARBA" id="ARBA00022729"/>
    </source>
</evidence>